<dbReference type="Proteomes" id="UP001596112">
    <property type="component" value="Unassembled WGS sequence"/>
</dbReference>
<protein>
    <submittedName>
        <fullName evidence="1">Uncharacterized protein</fullName>
    </submittedName>
</protein>
<proteinExistence type="predicted"/>
<accession>A0ABW1B4P3</accession>
<reference evidence="2" key="1">
    <citation type="journal article" date="2019" name="Int. J. Syst. Evol. Microbiol.">
        <title>The Global Catalogue of Microorganisms (GCM) 10K type strain sequencing project: providing services to taxonomists for standard genome sequencing and annotation.</title>
        <authorList>
            <consortium name="The Broad Institute Genomics Platform"/>
            <consortium name="The Broad Institute Genome Sequencing Center for Infectious Disease"/>
            <person name="Wu L."/>
            <person name="Ma J."/>
        </authorList>
    </citation>
    <scope>NUCLEOTIDE SEQUENCE [LARGE SCALE GENOMIC DNA]</scope>
    <source>
        <strain evidence="2">JCM 9918</strain>
    </source>
</reference>
<evidence type="ECO:0000313" key="1">
    <source>
        <dbReference type="EMBL" id="MFC5807917.1"/>
    </source>
</evidence>
<gene>
    <name evidence="1" type="ORF">ACFQGO_10400</name>
</gene>
<dbReference type="EMBL" id="JBHSNZ010000006">
    <property type="protein sequence ID" value="MFC5807917.1"/>
    <property type="molecule type" value="Genomic_DNA"/>
</dbReference>
<organism evidence="1 2">
    <name type="scientific">Streptomyces heilongjiangensis</name>
    <dbReference type="NCBI Taxonomy" id="945052"/>
    <lineage>
        <taxon>Bacteria</taxon>
        <taxon>Bacillati</taxon>
        <taxon>Actinomycetota</taxon>
        <taxon>Actinomycetes</taxon>
        <taxon>Kitasatosporales</taxon>
        <taxon>Streptomycetaceae</taxon>
        <taxon>Streptomyces</taxon>
    </lineage>
</organism>
<keyword evidence="2" id="KW-1185">Reference proteome</keyword>
<evidence type="ECO:0000313" key="2">
    <source>
        <dbReference type="Proteomes" id="UP001596112"/>
    </source>
</evidence>
<sequence>MTERTTDLFAAVTADQAAKQKAAVERLPSPLEVAMAERGARLRAAHQTGEDGPDAA</sequence>
<dbReference type="RefSeq" id="WP_272172724.1">
    <property type="nucleotide sequence ID" value="NZ_JAQOSL010000062.1"/>
</dbReference>
<comment type="caution">
    <text evidence="1">The sequence shown here is derived from an EMBL/GenBank/DDBJ whole genome shotgun (WGS) entry which is preliminary data.</text>
</comment>
<name>A0ABW1B4P3_9ACTN</name>